<keyword evidence="4 9" id="KW-0436">Ligase</keyword>
<keyword evidence="7 9" id="KW-0460">Magnesium</keyword>
<evidence type="ECO:0000256" key="9">
    <source>
        <dbReference type="HAMAP-Rule" id="MF_00027"/>
    </source>
</evidence>
<evidence type="ECO:0000256" key="1">
    <source>
        <dbReference type="ARBA" id="ARBA00001946"/>
    </source>
</evidence>
<dbReference type="InterPro" id="IPR004484">
    <property type="entry name" value="CbiA/CobB_synth"/>
</dbReference>
<evidence type="ECO:0000259" key="10">
    <source>
        <dbReference type="Pfam" id="PF01656"/>
    </source>
</evidence>
<evidence type="ECO:0000256" key="6">
    <source>
        <dbReference type="ARBA" id="ARBA00022840"/>
    </source>
</evidence>
<dbReference type="Gene3D" id="3.40.50.300">
    <property type="entry name" value="P-loop containing nucleotide triphosphate hydrolases"/>
    <property type="match status" value="1"/>
</dbReference>
<evidence type="ECO:0000256" key="2">
    <source>
        <dbReference type="ARBA" id="ARBA00006205"/>
    </source>
</evidence>
<comment type="cofactor">
    <cofactor evidence="1 9">
        <name>Mg(2+)</name>
        <dbReference type="ChEBI" id="CHEBI:18420"/>
    </cofactor>
</comment>
<keyword evidence="13" id="KW-1185">Reference proteome</keyword>
<dbReference type="PROSITE" id="PS51274">
    <property type="entry name" value="GATASE_COBBQ"/>
    <property type="match status" value="1"/>
</dbReference>
<comment type="pathway">
    <text evidence="9">Cofactor biosynthesis; adenosylcobalamin biosynthesis; cob(II)yrinate a,c-diamide from precorrin-2 (aerobic route): step 9/10.</text>
</comment>
<evidence type="ECO:0000313" key="12">
    <source>
        <dbReference type="EMBL" id="GJE61913.1"/>
    </source>
</evidence>
<comment type="catalytic activity">
    <reaction evidence="9">
        <text>hydrogenobyrinate + 2 L-glutamine + 2 ATP + 2 H2O = hydrogenobyrinate a,c-diamide + 2 L-glutamate + 2 ADP + 2 phosphate + 2 H(+)</text>
        <dbReference type="Rhea" id="RHEA:12544"/>
        <dbReference type="ChEBI" id="CHEBI:15377"/>
        <dbReference type="ChEBI" id="CHEBI:15378"/>
        <dbReference type="ChEBI" id="CHEBI:29985"/>
        <dbReference type="ChEBI" id="CHEBI:30616"/>
        <dbReference type="ChEBI" id="CHEBI:43474"/>
        <dbReference type="ChEBI" id="CHEBI:58359"/>
        <dbReference type="ChEBI" id="CHEBI:77873"/>
        <dbReference type="ChEBI" id="CHEBI:77874"/>
        <dbReference type="ChEBI" id="CHEBI:456216"/>
        <dbReference type="EC" id="6.3.5.9"/>
    </reaction>
</comment>
<dbReference type="SUPFAM" id="SSF52540">
    <property type="entry name" value="P-loop containing nucleoside triphosphate hydrolases"/>
    <property type="match status" value="1"/>
</dbReference>
<feature type="domain" description="CobQ/CobB/MinD/ParA nucleotide binding" evidence="10">
    <location>
        <begin position="7"/>
        <end position="191"/>
    </location>
</feature>
<feature type="active site" description="Nucleophile" evidence="9">
    <location>
        <position position="328"/>
    </location>
</feature>
<evidence type="ECO:0000313" key="13">
    <source>
        <dbReference type="Proteomes" id="UP001055057"/>
    </source>
</evidence>
<dbReference type="NCBIfam" id="NF002204">
    <property type="entry name" value="PRK01077.1"/>
    <property type="match status" value="1"/>
</dbReference>
<evidence type="ECO:0000256" key="7">
    <source>
        <dbReference type="ARBA" id="ARBA00022842"/>
    </source>
</evidence>
<dbReference type="InterPro" id="IPR002586">
    <property type="entry name" value="CobQ/CobB/MinD/ParA_Nub-bd_dom"/>
</dbReference>
<sequence>MSAPGLLIAAPRSSSGKTTVTLALMRALARRGVRVRGAKCGPDYIDPAFHRAATGHPSFNLDSFAMEAGLLDAVAGLAGAEADLVVAEGSMGLFDGVRAAESRTGANSDIAARYGWPVLLVLDVSGAAQSAAAVALGCAHYDPRIRIAGVILNKVASARHRRLVEAGLERVGIPVLGALMRDAGLVLPERHLGLVQARETADLEARLDRLADLAEAGLDLDAILAAAAGTTPPAGGGRLPRPPGGRIAVASDAAFTFLYPHHEAGWQAAGAEIVPFSPLADQAPPADCDVCWLPGGYPELHAGRLAAARNFIGGLRAFAAEKPVHGECGGYMVLGQSLEDAAGITHPMAALLPVATSYRSRKLHLGYRVARLLADGVLGAGGTRLVGHEFHYASEVTGPPDEAEALARVTDAEGTDLGPAGHRRGSVTGSFFHLIASEAA</sequence>
<organism evidence="12 13">
    <name type="scientific">Methylobacterium trifolii</name>
    <dbReference type="NCBI Taxonomy" id="1003092"/>
    <lineage>
        <taxon>Bacteria</taxon>
        <taxon>Pseudomonadati</taxon>
        <taxon>Pseudomonadota</taxon>
        <taxon>Alphaproteobacteria</taxon>
        <taxon>Hyphomicrobiales</taxon>
        <taxon>Methylobacteriaceae</taxon>
        <taxon>Methylobacterium</taxon>
    </lineage>
</organism>
<protein>
    <recommendedName>
        <fullName evidence="9">Hydrogenobyrinate a,c-diamide synthase</fullName>
        <ecNumber evidence="9">6.3.5.9</ecNumber>
    </recommendedName>
    <alternativeName>
        <fullName evidence="9">Hydrogenobyrinic acid a,c-diamide synthase</fullName>
    </alternativeName>
</protein>
<dbReference type="NCBIfam" id="TIGR00379">
    <property type="entry name" value="cobB"/>
    <property type="match status" value="1"/>
</dbReference>
<comment type="miscellaneous">
    <text evidence="9">The a and c carboxylates of hydrogenobyrinate are activated for nucleophilic attack via formation of a phosphorylated intermediate by ATP. CobB catalyzes first the amidation of the c-carboxylate, and then that of the a-carboxylate.</text>
</comment>
<dbReference type="RefSeq" id="WP_238184469.1">
    <property type="nucleotide sequence ID" value="NZ_BPRB01000255.1"/>
</dbReference>
<dbReference type="PANTHER" id="PTHR43873:SF1">
    <property type="entry name" value="COBYRINATE A,C-DIAMIDE SYNTHASE"/>
    <property type="match status" value="1"/>
</dbReference>
<dbReference type="Pfam" id="PF07685">
    <property type="entry name" value="GATase_3"/>
    <property type="match status" value="1"/>
</dbReference>
<evidence type="ECO:0000256" key="5">
    <source>
        <dbReference type="ARBA" id="ARBA00022741"/>
    </source>
</evidence>
<dbReference type="Proteomes" id="UP001055057">
    <property type="component" value="Unassembled WGS sequence"/>
</dbReference>
<reference evidence="12" key="1">
    <citation type="journal article" date="2021" name="Front. Microbiol.">
        <title>Comprehensive Comparative Genomics and Phenotyping of Methylobacterium Species.</title>
        <authorList>
            <person name="Alessa O."/>
            <person name="Ogura Y."/>
            <person name="Fujitani Y."/>
            <person name="Takami H."/>
            <person name="Hayashi T."/>
            <person name="Sahin N."/>
            <person name="Tani A."/>
        </authorList>
    </citation>
    <scope>NUCLEOTIDE SEQUENCE</scope>
    <source>
        <strain evidence="12">DSM 23632</strain>
    </source>
</reference>
<comment type="domain">
    <text evidence="9">Comprises of two domains. The C-terminal domain contains the binding site for glutamine and catalyzes the hydrolysis of this substrate to glutamate and ammonia. The N-terminal domain is anticipated to bind ATP and hydrogenobyrinate and catalyzes the ultimate synthesis of the diamide product. The ammonia produced via the glutaminase domain is probably translocated to the adjacent domain via a molecular tunnel, where it reacts with an activated intermediate.</text>
</comment>
<keyword evidence="3 9" id="KW-0169">Cobalamin biosynthesis</keyword>
<dbReference type="InterPro" id="IPR027417">
    <property type="entry name" value="P-loop_NTPase"/>
</dbReference>
<gene>
    <name evidence="12" type="primary">cobB_2</name>
    <name evidence="9" type="synonym">cobB</name>
    <name evidence="12" type="ORF">MPOCJGCO_4040</name>
</gene>
<name>A0ABQ4U6B4_9HYPH</name>
<dbReference type="InterPro" id="IPR029062">
    <property type="entry name" value="Class_I_gatase-like"/>
</dbReference>
<evidence type="ECO:0000256" key="8">
    <source>
        <dbReference type="ARBA" id="ARBA00022962"/>
    </source>
</evidence>
<dbReference type="Pfam" id="PF01656">
    <property type="entry name" value="CbiA"/>
    <property type="match status" value="1"/>
</dbReference>
<comment type="similarity">
    <text evidence="9">Belongs to the CobB/CbiA family.</text>
</comment>
<dbReference type="SUPFAM" id="SSF52317">
    <property type="entry name" value="Class I glutamine amidotransferase-like"/>
    <property type="match status" value="1"/>
</dbReference>
<keyword evidence="8 9" id="KW-0315">Glutamine amidotransferase</keyword>
<dbReference type="InterPro" id="IPR011698">
    <property type="entry name" value="GATase_3"/>
</dbReference>
<keyword evidence="5 9" id="KW-0547">Nucleotide-binding</keyword>
<evidence type="ECO:0000256" key="4">
    <source>
        <dbReference type="ARBA" id="ARBA00022598"/>
    </source>
</evidence>
<dbReference type="EMBL" id="BPRB01000255">
    <property type="protein sequence ID" value="GJE61913.1"/>
    <property type="molecule type" value="Genomic_DNA"/>
</dbReference>
<dbReference type="HAMAP" id="MF_00027">
    <property type="entry name" value="CobB_CbiA"/>
    <property type="match status" value="1"/>
</dbReference>
<dbReference type="PANTHER" id="PTHR43873">
    <property type="entry name" value="COBYRINATE A,C-DIAMIDE SYNTHASE"/>
    <property type="match status" value="1"/>
</dbReference>
<evidence type="ECO:0000259" key="11">
    <source>
        <dbReference type="Pfam" id="PF07685"/>
    </source>
</evidence>
<comment type="function">
    <text evidence="9">Catalyzes the ATP-dependent amidation of the two carboxylate groups at positions a and c of hydrogenobyrinate, using either L-glutamine or ammonia as the nitrogen source.</text>
</comment>
<keyword evidence="6 9" id="KW-0067">ATP-binding</keyword>
<evidence type="ECO:0000256" key="3">
    <source>
        <dbReference type="ARBA" id="ARBA00022573"/>
    </source>
</evidence>
<comment type="similarity">
    <text evidence="2">Belongs to the CobB/CobQ family. CobQ subfamily.</text>
</comment>
<dbReference type="EC" id="6.3.5.9" evidence="9"/>
<proteinExistence type="inferred from homology"/>
<reference evidence="12" key="2">
    <citation type="submission" date="2021-08" db="EMBL/GenBank/DDBJ databases">
        <authorList>
            <person name="Tani A."/>
            <person name="Ola A."/>
            <person name="Ogura Y."/>
            <person name="Katsura K."/>
            <person name="Hayashi T."/>
        </authorList>
    </citation>
    <scope>NUCLEOTIDE SEQUENCE</scope>
    <source>
        <strain evidence="12">DSM 23632</strain>
    </source>
</reference>
<feature type="site" description="Increases nucleophilicity of active site Cys" evidence="9">
    <location>
        <position position="433"/>
    </location>
</feature>
<dbReference type="Gene3D" id="3.40.50.880">
    <property type="match status" value="1"/>
</dbReference>
<accession>A0ABQ4U6B4</accession>
<feature type="domain" description="CobB/CobQ-like glutamine amidotransferase" evidence="11">
    <location>
        <begin position="246"/>
        <end position="438"/>
    </location>
</feature>
<comment type="caution">
    <text evidence="12">The sequence shown here is derived from an EMBL/GenBank/DDBJ whole genome shotgun (WGS) entry which is preliminary data.</text>
</comment>